<dbReference type="Proteomes" id="UP001210380">
    <property type="component" value="Unassembled WGS sequence"/>
</dbReference>
<organism evidence="1 2">
    <name type="scientific">Saccharopolyspora oryzae</name>
    <dbReference type="NCBI Taxonomy" id="2997343"/>
    <lineage>
        <taxon>Bacteria</taxon>
        <taxon>Bacillati</taxon>
        <taxon>Actinomycetota</taxon>
        <taxon>Actinomycetes</taxon>
        <taxon>Pseudonocardiales</taxon>
        <taxon>Pseudonocardiaceae</taxon>
        <taxon>Saccharopolyspora</taxon>
    </lineage>
</organism>
<comment type="caution">
    <text evidence="1">The sequence shown here is derived from an EMBL/GenBank/DDBJ whole genome shotgun (WGS) entry which is preliminary data.</text>
</comment>
<keyword evidence="2" id="KW-1185">Reference proteome</keyword>
<dbReference type="EMBL" id="JAQGLA010000078">
    <property type="protein sequence ID" value="MDA3629868.1"/>
    <property type="molecule type" value="Genomic_DNA"/>
</dbReference>
<protein>
    <recommendedName>
        <fullName evidence="3">Excreted virulence factor EspC (Type VII ESX diderm)</fullName>
    </recommendedName>
</protein>
<sequence length="99" mass="10221">MAKAGYNLAALEDCRAELDGKAGPVGAVGDGFEGQHVDAAIFGKLDAAGDFASAIIELDAAGKQQFDAAEQLLRSASGELDSVRTSMDDIDQANADSFR</sequence>
<dbReference type="RefSeq" id="WP_270952954.1">
    <property type="nucleotide sequence ID" value="NZ_JAQGLA010000078.1"/>
</dbReference>
<reference evidence="1 2" key="1">
    <citation type="submission" date="2022-11" db="EMBL/GenBank/DDBJ databases">
        <title>Draft genome sequence of Saccharopolyspora sp. WRP15-2 isolated from rhizosphere soils of wild rice in Thailand.</title>
        <authorList>
            <person name="Duangmal K."/>
            <person name="Kammanee S."/>
            <person name="Muangham S."/>
        </authorList>
    </citation>
    <scope>NUCLEOTIDE SEQUENCE [LARGE SCALE GENOMIC DNA]</scope>
    <source>
        <strain evidence="1 2">WRP15-2</strain>
    </source>
</reference>
<evidence type="ECO:0000313" key="1">
    <source>
        <dbReference type="EMBL" id="MDA3629868.1"/>
    </source>
</evidence>
<evidence type="ECO:0000313" key="2">
    <source>
        <dbReference type="Proteomes" id="UP001210380"/>
    </source>
</evidence>
<name>A0ABT4V7Q1_9PSEU</name>
<gene>
    <name evidence="1" type="ORF">OU415_30870</name>
</gene>
<evidence type="ECO:0008006" key="3">
    <source>
        <dbReference type="Google" id="ProtNLM"/>
    </source>
</evidence>
<proteinExistence type="predicted"/>
<accession>A0ABT4V7Q1</accession>